<protein>
    <recommendedName>
        <fullName evidence="1">MULE transposase domain-containing protein</fullName>
    </recommendedName>
</protein>
<dbReference type="EMBL" id="CATQJL010000001">
    <property type="protein sequence ID" value="CAJ0590211.1"/>
    <property type="molecule type" value="Genomic_DNA"/>
</dbReference>
<gene>
    <name evidence="2" type="ORF">CYNAS_LOCUS2194</name>
</gene>
<dbReference type="Pfam" id="PF10551">
    <property type="entry name" value="MULE"/>
    <property type="match status" value="1"/>
</dbReference>
<evidence type="ECO:0000313" key="3">
    <source>
        <dbReference type="Proteomes" id="UP001176961"/>
    </source>
</evidence>
<organism evidence="2 3">
    <name type="scientific">Cylicocyclus nassatus</name>
    <name type="common">Nematode worm</name>
    <dbReference type="NCBI Taxonomy" id="53992"/>
    <lineage>
        <taxon>Eukaryota</taxon>
        <taxon>Metazoa</taxon>
        <taxon>Ecdysozoa</taxon>
        <taxon>Nematoda</taxon>
        <taxon>Chromadorea</taxon>
        <taxon>Rhabditida</taxon>
        <taxon>Rhabditina</taxon>
        <taxon>Rhabditomorpha</taxon>
        <taxon>Strongyloidea</taxon>
        <taxon>Strongylidae</taxon>
        <taxon>Cylicocyclus</taxon>
    </lineage>
</organism>
<sequence>MFANTRDKREEGYVIIFESLKEALMRETREEDWRLKLVVDFETMGFKDTAVQPPIAPLQLYNNQSCVPHPPLAPQLYGSQYYLQPCGGSYYQVPQQQQHFYGNSYAQPQCAPSISSESPQLFENRYYVQTPDGSLIEDGAEEQQQPQQNASTESVPNRFRGVREVSQKGVHTVLVYEIPGSSLAYVFAFKCKTSMPDICTYRCMQRKKMNKYTTVRVNGDDFLEDPTLLRHQCIPIKRTKDKATRMSYECLQRIRRDEDAALLPTVKYFLDVIDKIENMEWGDINKKLSVLAYYHGRGHRDGAKLTTSFGIASNFNFPIQRAVENGLYALSGDGIHQLNPRSKRGSGVRMEEGQVYTIHGVCQGEFEIPLLFAIMRNKTEQDYIVVFNKLKEFLEAASPESTELHLRVVVDFELAAINAARRTFPRCPVEGCSWHLSQAWVRKRNSLGIIQFLKGEGRSRRVVRWWRTLKGLPFLPRDCFHYVKALRKLPVRRNHPAYQPRRKFLDYLHQTWLTGAFEGMWCKYLVHEQRTTNAAENYHGRLRRIIGKKYPPLAHLILAFRSLTVMAKATLVRMNLFRNVSRTLRKRDLNRREKVDRAMTAFEEQRNSQALNSHIVGRYSRRMSRYTPEKAI</sequence>
<name>A0AA36GIM9_CYLNA</name>
<proteinExistence type="predicted"/>
<keyword evidence="3" id="KW-1185">Reference proteome</keyword>
<evidence type="ECO:0000313" key="2">
    <source>
        <dbReference type="EMBL" id="CAJ0590211.1"/>
    </source>
</evidence>
<feature type="domain" description="MULE transposase" evidence="1">
    <location>
        <begin position="354"/>
        <end position="438"/>
    </location>
</feature>
<dbReference type="Proteomes" id="UP001176961">
    <property type="component" value="Unassembled WGS sequence"/>
</dbReference>
<comment type="caution">
    <text evidence="2">The sequence shown here is derived from an EMBL/GenBank/DDBJ whole genome shotgun (WGS) entry which is preliminary data.</text>
</comment>
<dbReference type="AlphaFoldDB" id="A0AA36GIM9"/>
<evidence type="ECO:0000259" key="1">
    <source>
        <dbReference type="Pfam" id="PF10551"/>
    </source>
</evidence>
<accession>A0AA36GIM9</accession>
<reference evidence="2" key="1">
    <citation type="submission" date="2023-07" db="EMBL/GenBank/DDBJ databases">
        <authorList>
            <consortium name="CYATHOMIX"/>
        </authorList>
    </citation>
    <scope>NUCLEOTIDE SEQUENCE</scope>
    <source>
        <strain evidence="2">N/A</strain>
    </source>
</reference>
<dbReference type="InterPro" id="IPR018289">
    <property type="entry name" value="MULE_transposase_dom"/>
</dbReference>